<dbReference type="InterPro" id="IPR004089">
    <property type="entry name" value="MCPsignal_dom"/>
</dbReference>
<organism evidence="10 11">
    <name type="scientific">Paenibacillus athensensis</name>
    <dbReference type="NCBI Taxonomy" id="1967502"/>
    <lineage>
        <taxon>Bacteria</taxon>
        <taxon>Bacillati</taxon>
        <taxon>Bacillota</taxon>
        <taxon>Bacilli</taxon>
        <taxon>Bacillales</taxon>
        <taxon>Paenibacillaceae</taxon>
        <taxon>Paenibacillus</taxon>
    </lineage>
</organism>
<accession>A0A4Y8Q2D5</accession>
<proteinExistence type="inferred from homology"/>
<keyword evidence="2" id="KW-1003">Cell membrane</keyword>
<keyword evidence="3 7" id="KW-0472">Membrane</keyword>
<comment type="subcellular location">
    <subcellularLocation>
        <location evidence="1">Cell membrane</location>
    </subcellularLocation>
</comment>
<dbReference type="SMART" id="SM00283">
    <property type="entry name" value="MA"/>
    <property type="match status" value="1"/>
</dbReference>
<evidence type="ECO:0000313" key="10">
    <source>
        <dbReference type="EMBL" id="TFE88009.1"/>
    </source>
</evidence>
<dbReference type="GO" id="GO:0005886">
    <property type="term" value="C:plasma membrane"/>
    <property type="evidence" value="ECO:0007669"/>
    <property type="project" value="UniProtKB-SubCell"/>
</dbReference>
<dbReference type="CDD" id="cd06225">
    <property type="entry name" value="HAMP"/>
    <property type="match status" value="1"/>
</dbReference>
<dbReference type="Pfam" id="PF00672">
    <property type="entry name" value="HAMP"/>
    <property type="match status" value="1"/>
</dbReference>
<keyword evidence="7" id="KW-0812">Transmembrane</keyword>
<evidence type="ECO:0000259" key="8">
    <source>
        <dbReference type="PROSITE" id="PS50111"/>
    </source>
</evidence>
<evidence type="ECO:0000256" key="4">
    <source>
        <dbReference type="ARBA" id="ARBA00023224"/>
    </source>
</evidence>
<comment type="caution">
    <text evidence="10">The sequence shown here is derived from an EMBL/GenBank/DDBJ whole genome shotgun (WGS) entry which is preliminary data.</text>
</comment>
<name>A0A4Y8Q2D5_9BACL</name>
<dbReference type="Pfam" id="PF00015">
    <property type="entry name" value="MCPsignal"/>
    <property type="match status" value="1"/>
</dbReference>
<evidence type="ECO:0000256" key="1">
    <source>
        <dbReference type="ARBA" id="ARBA00004236"/>
    </source>
</evidence>
<keyword evidence="7" id="KW-1133">Transmembrane helix</keyword>
<dbReference type="PANTHER" id="PTHR32089">
    <property type="entry name" value="METHYL-ACCEPTING CHEMOTAXIS PROTEIN MCPB"/>
    <property type="match status" value="1"/>
</dbReference>
<dbReference type="PANTHER" id="PTHR32089:SF112">
    <property type="entry name" value="LYSOZYME-LIKE PROTEIN-RELATED"/>
    <property type="match status" value="1"/>
</dbReference>
<dbReference type="InterPro" id="IPR003660">
    <property type="entry name" value="HAMP_dom"/>
</dbReference>
<evidence type="ECO:0000256" key="3">
    <source>
        <dbReference type="ARBA" id="ARBA00023136"/>
    </source>
</evidence>
<evidence type="ECO:0000256" key="6">
    <source>
        <dbReference type="PROSITE-ProRule" id="PRU00284"/>
    </source>
</evidence>
<evidence type="ECO:0000313" key="11">
    <source>
        <dbReference type="Proteomes" id="UP000298246"/>
    </source>
</evidence>
<keyword evidence="11" id="KW-1185">Reference proteome</keyword>
<reference evidence="10 11" key="1">
    <citation type="submission" date="2017-03" db="EMBL/GenBank/DDBJ databases">
        <title>Isolation of Levoglucosan Utilizing Bacteria.</title>
        <authorList>
            <person name="Arya A.S."/>
        </authorList>
    </citation>
    <scope>NUCLEOTIDE SEQUENCE [LARGE SCALE GENOMIC DNA]</scope>
    <source>
        <strain evidence="10 11">MEC069</strain>
    </source>
</reference>
<dbReference type="Proteomes" id="UP000298246">
    <property type="component" value="Unassembled WGS sequence"/>
</dbReference>
<evidence type="ECO:0000256" key="5">
    <source>
        <dbReference type="ARBA" id="ARBA00029447"/>
    </source>
</evidence>
<dbReference type="GO" id="GO:0004888">
    <property type="term" value="F:transmembrane signaling receptor activity"/>
    <property type="evidence" value="ECO:0007669"/>
    <property type="project" value="InterPro"/>
</dbReference>
<dbReference type="SUPFAM" id="SSF58104">
    <property type="entry name" value="Methyl-accepting chemotaxis protein (MCP) signaling domain"/>
    <property type="match status" value="1"/>
</dbReference>
<dbReference type="InterPro" id="IPR004090">
    <property type="entry name" value="Chemotax_Me-accpt_rcpt"/>
</dbReference>
<dbReference type="EMBL" id="MYFO01000011">
    <property type="protein sequence ID" value="TFE88009.1"/>
    <property type="molecule type" value="Genomic_DNA"/>
</dbReference>
<evidence type="ECO:0000256" key="2">
    <source>
        <dbReference type="ARBA" id="ARBA00022475"/>
    </source>
</evidence>
<dbReference type="GO" id="GO:0007165">
    <property type="term" value="P:signal transduction"/>
    <property type="evidence" value="ECO:0007669"/>
    <property type="project" value="UniProtKB-KW"/>
</dbReference>
<protein>
    <recommendedName>
        <fullName evidence="12">Methyl-accepting chemotaxis protein</fullName>
    </recommendedName>
</protein>
<keyword evidence="4 6" id="KW-0807">Transducer</keyword>
<dbReference type="CDD" id="cd11386">
    <property type="entry name" value="MCP_signal"/>
    <property type="match status" value="1"/>
</dbReference>
<dbReference type="PROSITE" id="PS50885">
    <property type="entry name" value="HAMP"/>
    <property type="match status" value="1"/>
</dbReference>
<dbReference type="AlphaFoldDB" id="A0A4Y8Q2D5"/>
<dbReference type="GO" id="GO:0006935">
    <property type="term" value="P:chemotaxis"/>
    <property type="evidence" value="ECO:0007669"/>
    <property type="project" value="InterPro"/>
</dbReference>
<dbReference type="Gene3D" id="1.10.287.950">
    <property type="entry name" value="Methyl-accepting chemotaxis protein"/>
    <property type="match status" value="1"/>
</dbReference>
<feature type="transmembrane region" description="Helical" evidence="7">
    <location>
        <begin position="216"/>
        <end position="235"/>
    </location>
</feature>
<feature type="domain" description="HAMP" evidence="9">
    <location>
        <begin position="237"/>
        <end position="289"/>
    </location>
</feature>
<dbReference type="PRINTS" id="PR00260">
    <property type="entry name" value="CHEMTRNSDUCR"/>
</dbReference>
<sequence length="594" mass="63689">MTASNPKSGRRKAFTAYLMEEWGRMRMTVFWRSIRFKFIIGFTALIVLFAGSGGLALQMTQKTHDSADAQESSVDSQEAALALKSSVGVLYSLQADLIINDNPDVIPEYKAQAQRFLTAVQAIRPIAEGQRALLEELRTRSGEYVAMFDQIEAIYRAKSGYSAVELRDAYRVADDATDEVKNRVFALCDQIIAADGEAYVEAQRLLDDSLARLRQALLIGVAVVLAVGLTLAFVLERMVTRPLGRAVAFLRRVAGGDLTERILRHSSDETGLLTRSCNEMADQLSALLRETAANAEQVGRLGGQLSTNAQTTIQASERIARVIERVAEGNAAQNTSAAESARAMEEMAAGIQRIAESSSSVAAASLEAEADAKSGRTAIDESVRQMGRIRETVAASGRIIDRVGQRSGDIQQIVDVIGTMATQTNLLALNASIEAARAGEHGKGFAVVAGEVRKLAEQSVQAAGRISEMIQGIRTDTALSVDAMQEVAREVQTGVELMEDCDGRFAGILRAIENIADQVQDLSAASEEMSAGSEQVAASLVHMAHQAQEAAQQSGAVAGETQAQLKAMEDITASTVSLAATTQGLQTAVQQFRM</sequence>
<feature type="domain" description="Methyl-accepting transducer" evidence="8">
    <location>
        <begin position="308"/>
        <end position="544"/>
    </location>
</feature>
<dbReference type="SMART" id="SM00304">
    <property type="entry name" value="HAMP"/>
    <property type="match status" value="1"/>
</dbReference>
<comment type="similarity">
    <text evidence="5">Belongs to the methyl-accepting chemotaxis (MCP) protein family.</text>
</comment>
<dbReference type="PROSITE" id="PS50111">
    <property type="entry name" value="CHEMOTAXIS_TRANSDUC_2"/>
    <property type="match status" value="1"/>
</dbReference>
<gene>
    <name evidence="10" type="ORF">B5M42_10665</name>
</gene>
<evidence type="ECO:0008006" key="12">
    <source>
        <dbReference type="Google" id="ProtNLM"/>
    </source>
</evidence>
<evidence type="ECO:0000256" key="7">
    <source>
        <dbReference type="SAM" id="Phobius"/>
    </source>
</evidence>
<dbReference type="Gene3D" id="6.10.340.10">
    <property type="match status" value="1"/>
</dbReference>
<evidence type="ECO:0000259" key="9">
    <source>
        <dbReference type="PROSITE" id="PS50885"/>
    </source>
</evidence>